<keyword evidence="2" id="KW-1185">Reference proteome</keyword>
<dbReference type="OrthoDB" id="6504156at2759"/>
<proteinExistence type="predicted"/>
<dbReference type="RefSeq" id="XP_027205089.1">
    <property type="nucleotide sequence ID" value="XM_027349288.1"/>
</dbReference>
<dbReference type="PANTHER" id="PTHR33964">
    <property type="entry name" value="RE45066P-RELATED"/>
    <property type="match status" value="1"/>
</dbReference>
<evidence type="ECO:0000313" key="2">
    <source>
        <dbReference type="Proteomes" id="UP000515146"/>
    </source>
</evidence>
<name>A0A6P6YJM1_DERPT</name>
<feature type="chain" id="PRO_5027985194" evidence="1">
    <location>
        <begin position="25"/>
        <end position="234"/>
    </location>
</feature>
<feature type="signal peptide" evidence="1">
    <location>
        <begin position="1"/>
        <end position="24"/>
    </location>
</feature>
<dbReference type="KEGG" id="dpte:113798716"/>
<reference evidence="3" key="1">
    <citation type="submission" date="2025-08" db="UniProtKB">
        <authorList>
            <consortium name="RefSeq"/>
        </authorList>
    </citation>
    <scope>IDENTIFICATION</scope>
    <source>
        <strain evidence="3">Airmid</strain>
    </source>
</reference>
<dbReference type="AlphaFoldDB" id="A0A6P6YJM1"/>
<dbReference type="PANTHER" id="PTHR33964:SF1">
    <property type="entry name" value="RE45066P"/>
    <property type="match status" value="1"/>
</dbReference>
<evidence type="ECO:0000313" key="3">
    <source>
        <dbReference type="RefSeq" id="XP_027205089.1"/>
    </source>
</evidence>
<gene>
    <name evidence="3" type="primary">LOC113798716</name>
</gene>
<dbReference type="Proteomes" id="UP000515146">
    <property type="component" value="Unplaced"/>
</dbReference>
<dbReference type="InParanoid" id="A0A6P6YJM1"/>
<organism evidence="2 3">
    <name type="scientific">Dermatophagoides pteronyssinus</name>
    <name type="common">European house dust mite</name>
    <dbReference type="NCBI Taxonomy" id="6956"/>
    <lineage>
        <taxon>Eukaryota</taxon>
        <taxon>Metazoa</taxon>
        <taxon>Ecdysozoa</taxon>
        <taxon>Arthropoda</taxon>
        <taxon>Chelicerata</taxon>
        <taxon>Arachnida</taxon>
        <taxon>Acari</taxon>
        <taxon>Acariformes</taxon>
        <taxon>Sarcoptiformes</taxon>
        <taxon>Astigmata</taxon>
        <taxon>Psoroptidia</taxon>
        <taxon>Analgoidea</taxon>
        <taxon>Pyroglyphidae</taxon>
        <taxon>Dermatophagoidinae</taxon>
        <taxon>Dermatophagoides</taxon>
    </lineage>
</organism>
<sequence length="234" mass="27075">MANIIFIIVMSIISISILIQDSNQQSNNCDRKAVDHCMLEMTIIGDPKQRFPIDLDTMNERCRQMKRLEKCVRNFAQNCLQSDSRNTVFKLIFSISLTNKGYCTRKRKPAYISIGNCANPLMIELSKIINTFTRSLHGVRYYPEKNLRIPLLCCNYFLFKRSILNVIDENCLQTHDEVEHLIDGYGNDLVNFICNDYTEDSDKCGTIIDQTPKWNKPLNYTSFIIPIAEIVNNL</sequence>
<protein>
    <submittedName>
        <fullName evidence="3">Uncharacterized protein LOC113798716 isoform X1</fullName>
    </submittedName>
</protein>
<keyword evidence="1" id="KW-0732">Signal</keyword>
<accession>A0A6P6YJM1</accession>
<evidence type="ECO:0000256" key="1">
    <source>
        <dbReference type="SAM" id="SignalP"/>
    </source>
</evidence>